<protein>
    <submittedName>
        <fullName evidence="1">Uncharacterized protein</fullName>
    </submittedName>
</protein>
<sequence>MPQKTSETTPRRRKKQYGESRRILSLWRTQLWLKILFQ</sequence>
<dbReference type="EMBL" id="CP061800">
    <property type="protein sequence ID" value="QTA88307.1"/>
    <property type="molecule type" value="Genomic_DNA"/>
</dbReference>
<dbReference type="AlphaFoldDB" id="A0A975BN51"/>
<name>A0A975BN51_9BACT</name>
<organism evidence="1 2">
    <name type="scientific">Desulfonema magnum</name>
    <dbReference type="NCBI Taxonomy" id="45655"/>
    <lineage>
        <taxon>Bacteria</taxon>
        <taxon>Pseudomonadati</taxon>
        <taxon>Thermodesulfobacteriota</taxon>
        <taxon>Desulfobacteria</taxon>
        <taxon>Desulfobacterales</taxon>
        <taxon>Desulfococcaceae</taxon>
        <taxon>Desulfonema</taxon>
    </lineage>
</organism>
<evidence type="ECO:0000313" key="1">
    <source>
        <dbReference type="EMBL" id="QTA88307.1"/>
    </source>
</evidence>
<reference evidence="1" key="1">
    <citation type="journal article" date="2021" name="Microb. Physiol.">
        <title>Proteogenomic Insights into the Physiology of Marine, Sulfate-Reducing, Filamentous Desulfonema limicola and Desulfonema magnum.</title>
        <authorList>
            <person name="Schnaars V."/>
            <person name="Wohlbrand L."/>
            <person name="Scheve S."/>
            <person name="Hinrichs C."/>
            <person name="Reinhardt R."/>
            <person name="Rabus R."/>
        </authorList>
    </citation>
    <scope>NUCLEOTIDE SEQUENCE</scope>
    <source>
        <strain evidence="1">4be13</strain>
    </source>
</reference>
<evidence type="ECO:0000313" key="2">
    <source>
        <dbReference type="Proteomes" id="UP000663722"/>
    </source>
</evidence>
<dbReference type="Proteomes" id="UP000663722">
    <property type="component" value="Chromosome"/>
</dbReference>
<gene>
    <name evidence="1" type="ORF">dnm_043500</name>
</gene>
<dbReference type="KEGG" id="dmm:dnm_043500"/>
<accession>A0A975BN51</accession>
<keyword evidence="2" id="KW-1185">Reference proteome</keyword>
<proteinExistence type="predicted"/>